<evidence type="ECO:0000256" key="1">
    <source>
        <dbReference type="SAM" id="MobiDB-lite"/>
    </source>
</evidence>
<gene>
    <name evidence="2" type="ORF">GCM10009787_27000</name>
</gene>
<name>A0ABN3BIG4_9ACTN</name>
<feature type="region of interest" description="Disordered" evidence="1">
    <location>
        <begin position="53"/>
        <end position="72"/>
    </location>
</feature>
<evidence type="ECO:0000313" key="3">
    <source>
        <dbReference type="Proteomes" id="UP001501391"/>
    </source>
</evidence>
<evidence type="ECO:0000313" key="2">
    <source>
        <dbReference type="EMBL" id="GAA2195717.1"/>
    </source>
</evidence>
<comment type="caution">
    <text evidence="2">The sequence shown here is derived from an EMBL/GenBank/DDBJ whole genome shotgun (WGS) entry which is preliminary data.</text>
</comment>
<keyword evidence="3" id="KW-1185">Reference proteome</keyword>
<proteinExistence type="predicted"/>
<reference evidence="2 3" key="1">
    <citation type="journal article" date="2019" name="Int. J. Syst. Evol. Microbiol.">
        <title>The Global Catalogue of Microorganisms (GCM) 10K type strain sequencing project: providing services to taxonomists for standard genome sequencing and annotation.</title>
        <authorList>
            <consortium name="The Broad Institute Genomics Platform"/>
            <consortium name="The Broad Institute Genome Sequencing Center for Infectious Disease"/>
            <person name="Wu L."/>
            <person name="Ma J."/>
        </authorList>
    </citation>
    <scope>NUCLEOTIDE SEQUENCE [LARGE SCALE GENOMIC DNA]</scope>
    <source>
        <strain evidence="2 3">JCM 14924</strain>
    </source>
</reference>
<accession>A0ABN3BIG4</accession>
<organism evidence="2 3">
    <name type="scientific">Streptomyces bangladeshensis</name>
    <dbReference type="NCBI Taxonomy" id="295352"/>
    <lineage>
        <taxon>Bacteria</taxon>
        <taxon>Bacillati</taxon>
        <taxon>Actinomycetota</taxon>
        <taxon>Actinomycetes</taxon>
        <taxon>Kitasatosporales</taxon>
        <taxon>Streptomycetaceae</taxon>
        <taxon>Streptomyces</taxon>
    </lineage>
</organism>
<dbReference type="EMBL" id="BAAAOQ010000008">
    <property type="protein sequence ID" value="GAA2195717.1"/>
    <property type="molecule type" value="Genomic_DNA"/>
</dbReference>
<dbReference type="Proteomes" id="UP001501391">
    <property type="component" value="Unassembled WGS sequence"/>
</dbReference>
<evidence type="ECO:0008006" key="4">
    <source>
        <dbReference type="Google" id="ProtNLM"/>
    </source>
</evidence>
<sequence>MSAPDLTPHEAARWADRHGLPLPAHRHAPVAATARHIHSVVAVLRELDLGDVPPTAGHRAHLTEEERLDAAV</sequence>
<protein>
    <recommendedName>
        <fullName evidence="4">Amidase</fullName>
    </recommendedName>
</protein>
<dbReference type="RefSeq" id="WP_059255817.1">
    <property type="nucleotide sequence ID" value="NZ_BAAAOQ010000008.1"/>
</dbReference>
<feature type="compositionally biased region" description="Basic and acidic residues" evidence="1">
    <location>
        <begin position="61"/>
        <end position="72"/>
    </location>
</feature>